<dbReference type="SUPFAM" id="SSF55781">
    <property type="entry name" value="GAF domain-like"/>
    <property type="match status" value="1"/>
</dbReference>
<evidence type="ECO:0000256" key="2">
    <source>
        <dbReference type="ARBA" id="ARBA00023125"/>
    </source>
</evidence>
<organism evidence="6 7">
    <name type="scientific">Pseudonocardia eucalypti</name>
    <dbReference type="NCBI Taxonomy" id="648755"/>
    <lineage>
        <taxon>Bacteria</taxon>
        <taxon>Bacillati</taxon>
        <taxon>Actinomycetota</taxon>
        <taxon>Actinomycetes</taxon>
        <taxon>Pseudonocardiales</taxon>
        <taxon>Pseudonocardiaceae</taxon>
        <taxon>Pseudonocardia</taxon>
    </lineage>
</organism>
<evidence type="ECO:0000256" key="1">
    <source>
        <dbReference type="ARBA" id="ARBA00023015"/>
    </source>
</evidence>
<comment type="caution">
    <text evidence="6">The sequence shown here is derived from an EMBL/GenBank/DDBJ whole genome shotgun (WGS) entry which is preliminary data.</text>
</comment>
<dbReference type="EMBL" id="BAABJP010000029">
    <property type="protein sequence ID" value="GAA5163052.1"/>
    <property type="molecule type" value="Genomic_DNA"/>
</dbReference>
<dbReference type="InterPro" id="IPR005471">
    <property type="entry name" value="Tscrpt_reg_IclR_N"/>
</dbReference>
<proteinExistence type="predicted"/>
<feature type="domain" description="IclR-ED" evidence="5">
    <location>
        <begin position="64"/>
        <end position="246"/>
    </location>
</feature>
<keyword evidence="3" id="KW-0804">Transcription</keyword>
<dbReference type="PROSITE" id="PS51078">
    <property type="entry name" value="ICLR_ED"/>
    <property type="match status" value="1"/>
</dbReference>
<protein>
    <submittedName>
        <fullName evidence="6">IclR family transcriptional regulator</fullName>
    </submittedName>
</protein>
<dbReference type="InterPro" id="IPR014757">
    <property type="entry name" value="Tscrpt_reg_IclR_C"/>
</dbReference>
<keyword evidence="7" id="KW-1185">Reference proteome</keyword>
<gene>
    <name evidence="6" type="ORF">GCM10023321_49340</name>
</gene>
<name>A0ABP9QJN5_9PSEU</name>
<evidence type="ECO:0000313" key="7">
    <source>
        <dbReference type="Proteomes" id="UP001428817"/>
    </source>
</evidence>
<dbReference type="Pfam" id="PF01614">
    <property type="entry name" value="IclR_C"/>
    <property type="match status" value="1"/>
</dbReference>
<dbReference type="Pfam" id="PF09339">
    <property type="entry name" value="HTH_IclR"/>
    <property type="match status" value="1"/>
</dbReference>
<dbReference type="Gene3D" id="1.10.10.10">
    <property type="entry name" value="Winged helix-like DNA-binding domain superfamily/Winged helix DNA-binding domain"/>
    <property type="match status" value="1"/>
</dbReference>
<dbReference type="SMART" id="SM00346">
    <property type="entry name" value="HTH_ICLR"/>
    <property type="match status" value="1"/>
</dbReference>
<evidence type="ECO:0000256" key="3">
    <source>
        <dbReference type="ARBA" id="ARBA00023163"/>
    </source>
</evidence>
<dbReference type="PANTHER" id="PTHR30136:SF24">
    <property type="entry name" value="HTH-TYPE TRANSCRIPTIONAL REPRESSOR ALLR"/>
    <property type="match status" value="1"/>
</dbReference>
<dbReference type="InterPro" id="IPR036388">
    <property type="entry name" value="WH-like_DNA-bd_sf"/>
</dbReference>
<dbReference type="Gene3D" id="3.30.450.40">
    <property type="match status" value="1"/>
</dbReference>
<dbReference type="Proteomes" id="UP001428817">
    <property type="component" value="Unassembled WGS sequence"/>
</dbReference>
<dbReference type="InterPro" id="IPR036390">
    <property type="entry name" value="WH_DNA-bd_sf"/>
</dbReference>
<dbReference type="PROSITE" id="PS51077">
    <property type="entry name" value="HTH_ICLR"/>
    <property type="match status" value="1"/>
</dbReference>
<accession>A0ABP9QJN5</accession>
<dbReference type="InterPro" id="IPR029016">
    <property type="entry name" value="GAF-like_dom_sf"/>
</dbReference>
<dbReference type="RefSeq" id="WP_185060863.1">
    <property type="nucleotide sequence ID" value="NZ_BAABJP010000029.1"/>
</dbReference>
<evidence type="ECO:0000313" key="6">
    <source>
        <dbReference type="EMBL" id="GAA5163052.1"/>
    </source>
</evidence>
<dbReference type="InterPro" id="IPR050707">
    <property type="entry name" value="HTH_MetabolicPath_Reg"/>
</dbReference>
<sequence length="247" mass="27031">MRSVKTAFQVLDAVADHQPVGLSELARRLEMPKATVQRSLAVLAEIGWIRADGQDITRWVLSERARILAQRVGDYARLRNAALPSLARLHADTLETIHLAVPEDDEVVLIERLDSTHPVRAVRPIGSRLPLHASSNGKAILACLPDEEVRAYLEHDLAARARNTKTDPDALLVELKLVRERGYAVADEEAADGVASVAAAIRPEGRRAVAAMSVSGPVTRIRPDIYQFYGEKVKAAAQTAGREMASW</sequence>
<dbReference type="PANTHER" id="PTHR30136">
    <property type="entry name" value="HELIX-TURN-HELIX TRANSCRIPTIONAL REGULATOR, ICLR FAMILY"/>
    <property type="match status" value="1"/>
</dbReference>
<feature type="domain" description="HTH iclR-type" evidence="4">
    <location>
        <begin position="1"/>
        <end position="63"/>
    </location>
</feature>
<dbReference type="SUPFAM" id="SSF46785">
    <property type="entry name" value="Winged helix' DNA-binding domain"/>
    <property type="match status" value="1"/>
</dbReference>
<keyword evidence="2" id="KW-0238">DNA-binding</keyword>
<evidence type="ECO:0000259" key="5">
    <source>
        <dbReference type="PROSITE" id="PS51078"/>
    </source>
</evidence>
<evidence type="ECO:0000259" key="4">
    <source>
        <dbReference type="PROSITE" id="PS51077"/>
    </source>
</evidence>
<reference evidence="7" key="1">
    <citation type="journal article" date="2019" name="Int. J. Syst. Evol. Microbiol.">
        <title>The Global Catalogue of Microorganisms (GCM) 10K type strain sequencing project: providing services to taxonomists for standard genome sequencing and annotation.</title>
        <authorList>
            <consortium name="The Broad Institute Genomics Platform"/>
            <consortium name="The Broad Institute Genome Sequencing Center for Infectious Disease"/>
            <person name="Wu L."/>
            <person name="Ma J."/>
        </authorList>
    </citation>
    <scope>NUCLEOTIDE SEQUENCE [LARGE SCALE GENOMIC DNA]</scope>
    <source>
        <strain evidence="7">JCM 18303</strain>
    </source>
</reference>
<keyword evidence="1" id="KW-0805">Transcription regulation</keyword>